<feature type="region of interest" description="Disordered" evidence="1">
    <location>
        <begin position="102"/>
        <end position="214"/>
    </location>
</feature>
<dbReference type="FunFam" id="1.10.10.1210:FF:000001">
    <property type="entry name" value="melanoma-associated antigen D1"/>
    <property type="match status" value="2"/>
</dbReference>
<dbReference type="Proteomes" id="UP000386466">
    <property type="component" value="Unassembled WGS sequence"/>
</dbReference>
<dbReference type="PROSITE" id="PS50838">
    <property type="entry name" value="MAGE"/>
    <property type="match status" value="2"/>
</dbReference>
<feature type="compositionally biased region" description="Basic residues" evidence="1">
    <location>
        <begin position="106"/>
        <end position="118"/>
    </location>
</feature>
<feature type="compositionally biased region" description="Low complexity" evidence="1">
    <location>
        <begin position="121"/>
        <end position="149"/>
    </location>
</feature>
<evidence type="ECO:0000256" key="1">
    <source>
        <dbReference type="SAM" id="MobiDB-lite"/>
    </source>
</evidence>
<evidence type="ECO:0000259" key="2">
    <source>
        <dbReference type="PROSITE" id="PS50838"/>
    </source>
</evidence>
<sequence length="689" mass="76542">MKDLNVRQETIKILEEKASSNLFDLGRSNFLLDMSLKARKIKANMNYWDLSKIKSFCAAKETVNKTKRQPTEWEKVFANEISDKGVTSSLAELLALPPAITMPRGQKSKLRARERRRQARGETQGLEGPEATAEAPAGAAATAAGESPSPACPLSGDRAQNLPAAATSSSPQAAEGSSSPASAGAAVSCTNSGEGAKSQDEGSQQSSKGTELSRRDPLNKKVVLLVQFLLQKYQKKEPVTRADMLKYVIKKYRYHFNDILKRASEHMELAFGIDVKEVDPIRHCYALLSKLDLSVDGTVHEEENTPKTGILMIVLGVIFMKGNCAREEDVWEVLNLMGIYSDKKHFIYGEPKKIITEDLVQLKYLEYRQVPNSDPPRYEFLWGPRAHAETSKMRILEFLAKVHDTVPSAFPAWYEEALRDEEERARARAAARARITAMASAHPLSRKAEMLVRFLLEKHASKEPITRAALLKIVSRKYEAHWAEILRRTSERLQLLFGLELREGDAGGRAYALGSKPGLEGDGGDEGPPKSGLVLALLGVIFMKGNRASEEEVWEFLNVLGVYAGRRHPIFGEPRKFITQDLVRQKYLEYRHVPGSKPQRYEFLWGPRARAHTSKMEVLQVLAKINDTVPSCFPQLYQEALLEEAARESPTDAATVASAGEAAGPSGAGEPSRARVLFCEMFSSSTHIF</sequence>
<evidence type="ECO:0000313" key="4">
    <source>
        <dbReference type="Proteomes" id="UP000386466"/>
    </source>
</evidence>
<feature type="domain" description="MAGE" evidence="2">
    <location>
        <begin position="444"/>
        <end position="640"/>
    </location>
</feature>
<dbReference type="AlphaFoldDB" id="A0A485P0S3"/>
<name>A0A485P0S3_LYNPA</name>
<organism evidence="3 4">
    <name type="scientific">Lynx pardinus</name>
    <name type="common">Iberian lynx</name>
    <name type="synonym">Felis pardina</name>
    <dbReference type="NCBI Taxonomy" id="191816"/>
    <lineage>
        <taxon>Eukaryota</taxon>
        <taxon>Metazoa</taxon>
        <taxon>Chordata</taxon>
        <taxon>Craniata</taxon>
        <taxon>Vertebrata</taxon>
        <taxon>Euteleostomi</taxon>
        <taxon>Mammalia</taxon>
        <taxon>Eutheria</taxon>
        <taxon>Laurasiatheria</taxon>
        <taxon>Carnivora</taxon>
        <taxon>Feliformia</taxon>
        <taxon>Felidae</taxon>
        <taxon>Felinae</taxon>
        <taxon>Lynx</taxon>
    </lineage>
</organism>
<accession>A0A485P0S3</accession>
<dbReference type="SMART" id="SM01392">
    <property type="entry name" value="MAGE_N"/>
    <property type="match status" value="1"/>
</dbReference>
<dbReference type="Pfam" id="PF01454">
    <property type="entry name" value="MAGE"/>
    <property type="match status" value="2"/>
</dbReference>
<dbReference type="InterPro" id="IPR037445">
    <property type="entry name" value="MAGE"/>
</dbReference>
<reference evidence="3 4" key="1">
    <citation type="submission" date="2019-01" db="EMBL/GenBank/DDBJ databases">
        <authorList>
            <person name="Alioto T."/>
            <person name="Alioto T."/>
        </authorList>
    </citation>
    <scope>NUCLEOTIDE SEQUENCE [LARGE SCALE GENOMIC DNA]</scope>
</reference>
<dbReference type="GO" id="GO:0000122">
    <property type="term" value="P:negative regulation of transcription by RNA polymerase II"/>
    <property type="evidence" value="ECO:0007669"/>
    <property type="project" value="TreeGrafter"/>
</dbReference>
<feature type="compositionally biased region" description="Low complexity" evidence="1">
    <location>
        <begin position="653"/>
        <end position="671"/>
    </location>
</feature>
<evidence type="ECO:0000313" key="3">
    <source>
        <dbReference type="EMBL" id="VFV38043.1"/>
    </source>
</evidence>
<dbReference type="PANTHER" id="PTHR11736:SF23">
    <property type="entry name" value="MELANOMA-ASSOCIATED ANTIGEN B18"/>
    <property type="match status" value="1"/>
</dbReference>
<dbReference type="InterPro" id="IPR041898">
    <property type="entry name" value="MAGE_WH1"/>
</dbReference>
<dbReference type="GO" id="GO:0005634">
    <property type="term" value="C:nucleus"/>
    <property type="evidence" value="ECO:0007669"/>
    <property type="project" value="TreeGrafter"/>
</dbReference>
<feature type="region of interest" description="Disordered" evidence="1">
    <location>
        <begin position="652"/>
        <end position="671"/>
    </location>
</feature>
<dbReference type="InterPro" id="IPR041899">
    <property type="entry name" value="MAGE_WH2"/>
</dbReference>
<gene>
    <name evidence="3" type="ORF">LYPA_23C014108</name>
</gene>
<dbReference type="InterPro" id="IPR021072">
    <property type="entry name" value="MAGE_N"/>
</dbReference>
<dbReference type="InterPro" id="IPR002190">
    <property type="entry name" value="MHD_dom"/>
</dbReference>
<feature type="compositionally biased region" description="Polar residues" evidence="1">
    <location>
        <begin position="201"/>
        <end position="210"/>
    </location>
</feature>
<dbReference type="EMBL" id="CAAGRJ010025395">
    <property type="protein sequence ID" value="VFV38043.1"/>
    <property type="molecule type" value="Genomic_DNA"/>
</dbReference>
<dbReference type="Gene3D" id="1.10.10.1210">
    <property type="entry name" value="MAGE homology domain, winged helix WH2 motif"/>
    <property type="match status" value="2"/>
</dbReference>
<proteinExistence type="predicted"/>
<feature type="domain" description="MAGE" evidence="2">
    <location>
        <begin position="218"/>
        <end position="417"/>
    </location>
</feature>
<keyword evidence="4" id="KW-1185">Reference proteome</keyword>
<dbReference type="SMART" id="SM01373">
    <property type="entry name" value="MAGE"/>
    <property type="match status" value="2"/>
</dbReference>
<dbReference type="Pfam" id="PF12440">
    <property type="entry name" value="MAGE_N"/>
    <property type="match status" value="1"/>
</dbReference>
<dbReference type="PANTHER" id="PTHR11736">
    <property type="entry name" value="MELANOMA-ASSOCIATED ANTIGEN MAGE ANTIGEN"/>
    <property type="match status" value="1"/>
</dbReference>
<dbReference type="FunFam" id="1.10.10.1200:FF:000007">
    <property type="entry name" value="Melanoma-associated antigen C2"/>
    <property type="match status" value="1"/>
</dbReference>
<protein>
    <submittedName>
        <fullName evidence="3">Melanoma-associated antigen</fullName>
    </submittedName>
</protein>
<dbReference type="Gene3D" id="1.10.10.1200">
    <property type="entry name" value="MAGE homology domain, winged helix WH1 motif"/>
    <property type="match status" value="2"/>
</dbReference>
<feature type="compositionally biased region" description="Low complexity" evidence="1">
    <location>
        <begin position="163"/>
        <end position="188"/>
    </location>
</feature>